<reference evidence="1 2" key="1">
    <citation type="submission" date="2016-03" db="EMBL/GenBank/DDBJ databases">
        <title>Draft Genome Sequence of the Strain BR 10245 (Bradyrhizobium sp.) isolated from nodules of Centrolobium paraense.</title>
        <authorList>
            <person name="Simoes-Araujo J.L.Sr."/>
            <person name="Barauna A.C."/>
            <person name="Silva K."/>
            <person name="Zilli J.E."/>
        </authorList>
    </citation>
    <scope>NUCLEOTIDE SEQUENCE [LARGE SCALE GENOMIC DNA]</scope>
    <source>
        <strain evidence="1 2">BR 10245</strain>
    </source>
</reference>
<accession>A0A176ZA20</accession>
<dbReference type="RefSeq" id="WP_063676405.1">
    <property type="nucleotide sequence ID" value="NZ_LUUB01000012.1"/>
</dbReference>
<proteinExistence type="predicted"/>
<dbReference type="Proteomes" id="UP000076959">
    <property type="component" value="Unassembled WGS sequence"/>
</dbReference>
<gene>
    <name evidence="1" type="ORF">AYJ54_37930</name>
</gene>
<dbReference type="Pfam" id="PF05717">
    <property type="entry name" value="TnpB_IS66"/>
    <property type="match status" value="1"/>
</dbReference>
<dbReference type="OrthoDB" id="9801450at2"/>
<name>A0A176ZA20_9BRAD</name>
<dbReference type="InterPro" id="IPR008878">
    <property type="entry name" value="Transposase_IS66_Orf2"/>
</dbReference>
<evidence type="ECO:0000313" key="1">
    <source>
        <dbReference type="EMBL" id="OAF16616.1"/>
    </source>
</evidence>
<dbReference type="PANTHER" id="PTHR36455:SF1">
    <property type="entry name" value="BLR8292 PROTEIN"/>
    <property type="match status" value="1"/>
</dbReference>
<dbReference type="AlphaFoldDB" id="A0A176ZA20"/>
<dbReference type="STRING" id="1505087.AYJ54_37930"/>
<protein>
    <submittedName>
        <fullName evidence="1">Transposase</fullName>
    </submittedName>
</protein>
<comment type="caution">
    <text evidence="1">The sequence shown here is derived from an EMBL/GenBank/DDBJ whole genome shotgun (WGS) entry which is preliminary data.</text>
</comment>
<organism evidence="1 2">
    <name type="scientific">Bradyrhizobium centrolobii</name>
    <dbReference type="NCBI Taxonomy" id="1505087"/>
    <lineage>
        <taxon>Bacteria</taxon>
        <taxon>Pseudomonadati</taxon>
        <taxon>Pseudomonadota</taxon>
        <taxon>Alphaproteobacteria</taxon>
        <taxon>Hyphomicrobiales</taxon>
        <taxon>Nitrobacteraceae</taxon>
        <taxon>Bradyrhizobium</taxon>
    </lineage>
</organism>
<keyword evidence="2" id="KW-1185">Reference proteome</keyword>
<sequence length="115" mass="12834">MIPIPSGVRVWIATGHTDMRRGMQSLALTVQESLKRDPHAGDLYIFRGRRGDLVKILWHDGLGMSLYAKRLDRGKFIWPAASAGAVSISAAQMAYMLEGIDWRNPQLSWRPQSAG</sequence>
<dbReference type="EMBL" id="LUUB01000012">
    <property type="protein sequence ID" value="OAF16616.1"/>
    <property type="molecule type" value="Genomic_DNA"/>
</dbReference>
<evidence type="ECO:0000313" key="2">
    <source>
        <dbReference type="Proteomes" id="UP000076959"/>
    </source>
</evidence>
<dbReference type="PANTHER" id="PTHR36455">
    <property type="match status" value="1"/>
</dbReference>
<dbReference type="NCBIfam" id="NF033819">
    <property type="entry name" value="IS66_TnpB"/>
    <property type="match status" value="1"/>
</dbReference>